<dbReference type="Proteomes" id="UP000005240">
    <property type="component" value="Unassembled WGS sequence"/>
</dbReference>
<sequence>KAPVSNSEKMPPKPQQPVSKPSKPSKPISPSKKNKPTKQHKTHSPSPKAEHPSSELTSPDDADDEGFEDKSEYKVDSDQADCDDGQADFDDNQADFDYEPADADVEEMDNDNADHQQGRRSKEKEWFLPKLGDHYETYIDHGCTLDKQGYPIYPNGRTTF</sequence>
<reference evidence="2" key="2">
    <citation type="submission" date="2016-05" db="EMBL/GenBank/DDBJ databases">
        <title>Comparative analysis highlights variable genome content of wheat rusts and divergence of the mating loci.</title>
        <authorList>
            <person name="Cuomo C.A."/>
            <person name="Bakkeren G."/>
            <person name="Szabo L."/>
            <person name="Khalil H."/>
            <person name="Joly D."/>
            <person name="Goldberg J."/>
            <person name="Young S."/>
            <person name="Zeng Q."/>
            <person name="Fellers J."/>
        </authorList>
    </citation>
    <scope>NUCLEOTIDE SEQUENCE [LARGE SCALE GENOMIC DNA]</scope>
    <source>
        <strain evidence="2">1-1 BBBD Race 1</strain>
    </source>
</reference>
<dbReference type="AlphaFoldDB" id="A0A180FXG2"/>
<protein>
    <submittedName>
        <fullName evidence="2 3">Uncharacterized protein</fullName>
    </submittedName>
</protein>
<feature type="compositionally biased region" description="Basic residues" evidence="1">
    <location>
        <begin position="32"/>
        <end position="43"/>
    </location>
</feature>
<feature type="non-terminal residue" evidence="2">
    <location>
        <position position="160"/>
    </location>
</feature>
<evidence type="ECO:0000256" key="1">
    <source>
        <dbReference type="SAM" id="MobiDB-lite"/>
    </source>
</evidence>
<dbReference type="EnsemblFungi" id="PTTG_06332-t43_1">
    <property type="protein sequence ID" value="PTTG_06332-t43_1-p1"/>
    <property type="gene ID" value="PTTG_06332"/>
</dbReference>
<gene>
    <name evidence="2" type="ORF">PTTG_06332</name>
</gene>
<dbReference type="VEuPathDB" id="FungiDB:PTTG_06332"/>
<keyword evidence="4" id="KW-1185">Reference proteome</keyword>
<feature type="compositionally biased region" description="Acidic residues" evidence="1">
    <location>
        <begin position="58"/>
        <end position="67"/>
    </location>
</feature>
<proteinExistence type="predicted"/>
<feature type="region of interest" description="Disordered" evidence="1">
    <location>
        <begin position="1"/>
        <end position="125"/>
    </location>
</feature>
<feature type="compositionally biased region" description="Basic and acidic residues" evidence="1">
    <location>
        <begin position="68"/>
        <end position="77"/>
    </location>
</feature>
<feature type="compositionally biased region" description="Acidic residues" evidence="1">
    <location>
        <begin position="78"/>
        <end position="111"/>
    </location>
</feature>
<evidence type="ECO:0000313" key="3">
    <source>
        <dbReference type="EnsemblFungi" id="PTTG_06332-t43_1-p1"/>
    </source>
</evidence>
<reference evidence="3 4" key="3">
    <citation type="journal article" date="2017" name="G3 (Bethesda)">
        <title>Comparative analysis highlights variable genome content of wheat rusts and divergence of the mating loci.</title>
        <authorList>
            <person name="Cuomo C.A."/>
            <person name="Bakkeren G."/>
            <person name="Khalil H.B."/>
            <person name="Panwar V."/>
            <person name="Joly D."/>
            <person name="Linning R."/>
            <person name="Sakthikumar S."/>
            <person name="Song X."/>
            <person name="Adiconis X."/>
            <person name="Fan L."/>
            <person name="Goldberg J.M."/>
            <person name="Levin J.Z."/>
            <person name="Young S."/>
            <person name="Zeng Q."/>
            <person name="Anikster Y."/>
            <person name="Bruce M."/>
            <person name="Wang M."/>
            <person name="Yin C."/>
            <person name="McCallum B."/>
            <person name="Szabo L.J."/>
            <person name="Hulbert S."/>
            <person name="Chen X."/>
            <person name="Fellers J.P."/>
        </authorList>
    </citation>
    <scope>NUCLEOTIDE SEQUENCE</scope>
    <source>
        <strain evidence="4">Isolate 1-1 / race 1 (BBBD)</strain>
        <strain evidence="3">isolate 1-1 / race 1 (BBBD)</strain>
    </source>
</reference>
<reference evidence="3" key="4">
    <citation type="submission" date="2025-05" db="UniProtKB">
        <authorList>
            <consortium name="EnsemblFungi"/>
        </authorList>
    </citation>
    <scope>IDENTIFICATION</scope>
    <source>
        <strain evidence="3">isolate 1-1 / race 1 (BBBD)</strain>
    </source>
</reference>
<evidence type="ECO:0000313" key="2">
    <source>
        <dbReference type="EMBL" id="OAV85120.1"/>
    </source>
</evidence>
<evidence type="ECO:0000313" key="4">
    <source>
        <dbReference type="Proteomes" id="UP000005240"/>
    </source>
</evidence>
<organism evidence="2">
    <name type="scientific">Puccinia triticina (isolate 1-1 / race 1 (BBBD))</name>
    <name type="common">Brown leaf rust fungus</name>
    <dbReference type="NCBI Taxonomy" id="630390"/>
    <lineage>
        <taxon>Eukaryota</taxon>
        <taxon>Fungi</taxon>
        <taxon>Dikarya</taxon>
        <taxon>Basidiomycota</taxon>
        <taxon>Pucciniomycotina</taxon>
        <taxon>Pucciniomycetes</taxon>
        <taxon>Pucciniales</taxon>
        <taxon>Pucciniaceae</taxon>
        <taxon>Puccinia</taxon>
    </lineage>
</organism>
<feature type="non-terminal residue" evidence="2">
    <location>
        <position position="1"/>
    </location>
</feature>
<name>A0A180FXG2_PUCT1</name>
<dbReference type="EMBL" id="ADAS02006791">
    <property type="protein sequence ID" value="OAV85120.1"/>
    <property type="molecule type" value="Genomic_DNA"/>
</dbReference>
<feature type="compositionally biased region" description="Basic and acidic residues" evidence="1">
    <location>
        <begin position="112"/>
        <end position="125"/>
    </location>
</feature>
<accession>A0A180FXG2</accession>
<feature type="compositionally biased region" description="Low complexity" evidence="1">
    <location>
        <begin position="16"/>
        <end position="31"/>
    </location>
</feature>
<dbReference type="OrthoDB" id="10565409at2759"/>
<reference evidence="2" key="1">
    <citation type="submission" date="2009-11" db="EMBL/GenBank/DDBJ databases">
        <authorList>
            <consortium name="The Broad Institute Genome Sequencing Platform"/>
            <person name="Ward D."/>
            <person name="Feldgarden M."/>
            <person name="Earl A."/>
            <person name="Young S.K."/>
            <person name="Zeng Q."/>
            <person name="Koehrsen M."/>
            <person name="Alvarado L."/>
            <person name="Berlin A."/>
            <person name="Bochicchio J."/>
            <person name="Borenstein D."/>
            <person name="Chapman S.B."/>
            <person name="Chen Z."/>
            <person name="Engels R."/>
            <person name="Freedman E."/>
            <person name="Gellesch M."/>
            <person name="Goldberg J."/>
            <person name="Griggs A."/>
            <person name="Gujja S."/>
            <person name="Heilman E."/>
            <person name="Heiman D."/>
            <person name="Hepburn T."/>
            <person name="Howarth C."/>
            <person name="Jen D."/>
            <person name="Larson L."/>
            <person name="Lewis B."/>
            <person name="Mehta T."/>
            <person name="Park D."/>
            <person name="Pearson M."/>
            <person name="Roberts A."/>
            <person name="Saif S."/>
            <person name="Shea T."/>
            <person name="Shenoy N."/>
            <person name="Sisk P."/>
            <person name="Stolte C."/>
            <person name="Sykes S."/>
            <person name="Thomson T."/>
            <person name="Walk T."/>
            <person name="White J."/>
            <person name="Yandava C."/>
            <person name="Izard J."/>
            <person name="Baranova O.V."/>
            <person name="Blanton J.M."/>
            <person name="Tanner A.C."/>
            <person name="Dewhirst F.E."/>
            <person name="Haas B."/>
            <person name="Nusbaum C."/>
            <person name="Birren B."/>
        </authorList>
    </citation>
    <scope>NUCLEOTIDE SEQUENCE [LARGE SCALE GENOMIC DNA]</scope>
    <source>
        <strain evidence="2">1-1 BBBD Race 1</strain>
    </source>
</reference>